<dbReference type="GO" id="GO:0016020">
    <property type="term" value="C:membrane"/>
    <property type="evidence" value="ECO:0007669"/>
    <property type="project" value="InterPro"/>
</dbReference>
<dbReference type="EMBL" id="OX451736">
    <property type="protein sequence ID" value="CAI8587749.1"/>
    <property type="molecule type" value="Genomic_DNA"/>
</dbReference>
<gene>
    <name evidence="2" type="ORF">VFH_I314720</name>
</gene>
<evidence type="ECO:0000313" key="2">
    <source>
        <dbReference type="EMBL" id="CAI8587749.1"/>
    </source>
</evidence>
<dbReference type="Pfam" id="PF07517">
    <property type="entry name" value="SecA_DEAD"/>
    <property type="match status" value="1"/>
</dbReference>
<feature type="domain" description="SecA DEAD-like N-terminal" evidence="1">
    <location>
        <begin position="72"/>
        <end position="125"/>
    </location>
</feature>
<accession>A0AAV0YQN9</accession>
<organism evidence="2 3">
    <name type="scientific">Vicia faba</name>
    <name type="common">Broad bean</name>
    <name type="synonym">Faba vulgaris</name>
    <dbReference type="NCBI Taxonomy" id="3906"/>
    <lineage>
        <taxon>Eukaryota</taxon>
        <taxon>Viridiplantae</taxon>
        <taxon>Streptophyta</taxon>
        <taxon>Embryophyta</taxon>
        <taxon>Tracheophyta</taxon>
        <taxon>Spermatophyta</taxon>
        <taxon>Magnoliopsida</taxon>
        <taxon>eudicotyledons</taxon>
        <taxon>Gunneridae</taxon>
        <taxon>Pentapetalae</taxon>
        <taxon>rosids</taxon>
        <taxon>fabids</taxon>
        <taxon>Fabales</taxon>
        <taxon>Fabaceae</taxon>
        <taxon>Papilionoideae</taxon>
        <taxon>50 kb inversion clade</taxon>
        <taxon>NPAAA clade</taxon>
        <taxon>Hologalegina</taxon>
        <taxon>IRL clade</taxon>
        <taxon>Fabeae</taxon>
        <taxon>Vicia</taxon>
    </lineage>
</organism>
<dbReference type="AlphaFoldDB" id="A0AAV0YQN9"/>
<protein>
    <recommendedName>
        <fullName evidence="1">SecA DEAD-like N-terminal domain-containing protein</fullName>
    </recommendedName>
</protein>
<name>A0AAV0YQN9_VICFA</name>
<dbReference type="Gene3D" id="3.40.50.300">
    <property type="entry name" value="P-loop containing nucleotide triphosphate hydrolases"/>
    <property type="match status" value="1"/>
</dbReference>
<dbReference type="GO" id="GO:0005524">
    <property type="term" value="F:ATP binding"/>
    <property type="evidence" value="ECO:0007669"/>
    <property type="project" value="InterPro"/>
</dbReference>
<dbReference type="InterPro" id="IPR027417">
    <property type="entry name" value="P-loop_NTPase"/>
</dbReference>
<dbReference type="Proteomes" id="UP001157006">
    <property type="component" value="Chromosome 1L"/>
</dbReference>
<reference evidence="2 3" key="1">
    <citation type="submission" date="2023-01" db="EMBL/GenBank/DDBJ databases">
        <authorList>
            <person name="Kreplak J."/>
        </authorList>
    </citation>
    <scope>NUCLEOTIDE SEQUENCE [LARGE SCALE GENOMIC DNA]</scope>
</reference>
<keyword evidence="3" id="KW-1185">Reference proteome</keyword>
<evidence type="ECO:0000259" key="1">
    <source>
        <dbReference type="Pfam" id="PF07517"/>
    </source>
</evidence>
<sequence>MPTPQQQPILDLSSPFYSRSVSIIPFSVLIAVFSPKVPPSMIENLGRIRKTFSDFTSLNHWVVKEYFRLVDSINASTLSNEQLATKIEEFRLWLGQGEILADTLAVVREAAIRKLGKHNFDVQGIVITFCITKTKLENKRALKNTRL</sequence>
<dbReference type="GO" id="GO:0017038">
    <property type="term" value="P:protein import"/>
    <property type="evidence" value="ECO:0007669"/>
    <property type="project" value="InterPro"/>
</dbReference>
<evidence type="ECO:0000313" key="3">
    <source>
        <dbReference type="Proteomes" id="UP001157006"/>
    </source>
</evidence>
<proteinExistence type="predicted"/>
<dbReference type="InterPro" id="IPR011115">
    <property type="entry name" value="SecA_DEAD"/>
</dbReference>